<sequence length="179" mass="20057">MASQNIDPMLPTMQNKEKKVNATRRKDGHSVTMRLQRELMNVMMSGSTEVSAFPEGDNIFKWIGTVKGPKGTVYEGLSFKLTLEFPADYPFSAPTIKFKTPCFHPNVDEQGNICLDILKEKWSAIHSVSSILVSLQSLLGEPNNDSPLNPLAADTWNNQAKFKELVHEFLKKNSKNKSS</sequence>
<evidence type="ECO:0000259" key="6">
    <source>
        <dbReference type="PROSITE" id="PS50127"/>
    </source>
</evidence>
<keyword evidence="2 4" id="KW-0833">Ubl conjugation pathway</keyword>
<feature type="region of interest" description="Disordered" evidence="5">
    <location>
        <begin position="1"/>
        <end position="28"/>
    </location>
</feature>
<accession>A0A9Q1CA60</accession>
<name>A0A9Q1CA60_HOLLE</name>
<protein>
    <submittedName>
        <fullName evidence="7">Ubiquitin-conjugating enzyme E2 C</fullName>
    </submittedName>
</protein>
<dbReference type="InterPro" id="IPR000608">
    <property type="entry name" value="UBC"/>
</dbReference>
<dbReference type="PROSITE" id="PS00183">
    <property type="entry name" value="UBC_1"/>
    <property type="match status" value="1"/>
</dbReference>
<dbReference type="Gene3D" id="3.10.110.10">
    <property type="entry name" value="Ubiquitin Conjugating Enzyme"/>
    <property type="match status" value="1"/>
</dbReference>
<evidence type="ECO:0000256" key="3">
    <source>
        <dbReference type="PROSITE-ProRule" id="PRU10133"/>
    </source>
</evidence>
<dbReference type="InterPro" id="IPR016135">
    <property type="entry name" value="UBQ-conjugating_enzyme/RWD"/>
</dbReference>
<keyword evidence="4" id="KW-0067">ATP-binding</keyword>
<dbReference type="InterPro" id="IPR050113">
    <property type="entry name" value="Ub_conjugating_enzyme"/>
</dbReference>
<reference evidence="7" key="1">
    <citation type="submission" date="2021-10" db="EMBL/GenBank/DDBJ databases">
        <title>Tropical sea cucumber genome reveals ecological adaptation and Cuvierian tubules defense mechanism.</title>
        <authorList>
            <person name="Chen T."/>
        </authorList>
    </citation>
    <scope>NUCLEOTIDE SEQUENCE</scope>
    <source>
        <strain evidence="7">Nanhai2018</strain>
        <tissue evidence="7">Muscle</tissue>
    </source>
</reference>
<dbReference type="SMART" id="SM00212">
    <property type="entry name" value="UBCc"/>
    <property type="match status" value="1"/>
</dbReference>
<keyword evidence="4" id="KW-0547">Nucleotide-binding</keyword>
<dbReference type="AlphaFoldDB" id="A0A9Q1CA60"/>
<dbReference type="SUPFAM" id="SSF54495">
    <property type="entry name" value="UBC-like"/>
    <property type="match status" value="1"/>
</dbReference>
<evidence type="ECO:0000313" key="8">
    <source>
        <dbReference type="Proteomes" id="UP001152320"/>
    </source>
</evidence>
<evidence type="ECO:0000256" key="1">
    <source>
        <dbReference type="ARBA" id="ARBA00022679"/>
    </source>
</evidence>
<feature type="active site" description="Glycyl thioester intermediate" evidence="3">
    <location>
        <position position="114"/>
    </location>
</feature>
<feature type="compositionally biased region" description="Basic and acidic residues" evidence="5">
    <location>
        <begin position="15"/>
        <end position="28"/>
    </location>
</feature>
<evidence type="ECO:0000256" key="5">
    <source>
        <dbReference type="SAM" id="MobiDB-lite"/>
    </source>
</evidence>
<organism evidence="7 8">
    <name type="scientific">Holothuria leucospilota</name>
    <name type="common">Black long sea cucumber</name>
    <name type="synonym">Mertensiothuria leucospilota</name>
    <dbReference type="NCBI Taxonomy" id="206669"/>
    <lineage>
        <taxon>Eukaryota</taxon>
        <taxon>Metazoa</taxon>
        <taxon>Echinodermata</taxon>
        <taxon>Eleutherozoa</taxon>
        <taxon>Echinozoa</taxon>
        <taxon>Holothuroidea</taxon>
        <taxon>Aspidochirotacea</taxon>
        <taxon>Aspidochirotida</taxon>
        <taxon>Holothuriidae</taxon>
        <taxon>Holothuria</taxon>
    </lineage>
</organism>
<dbReference type="Proteomes" id="UP001152320">
    <property type="component" value="Chromosome 5"/>
</dbReference>
<dbReference type="OrthoDB" id="10253686at2759"/>
<dbReference type="EMBL" id="JAIZAY010000005">
    <property type="protein sequence ID" value="KAJ8041215.1"/>
    <property type="molecule type" value="Genomic_DNA"/>
</dbReference>
<evidence type="ECO:0000256" key="2">
    <source>
        <dbReference type="ARBA" id="ARBA00022786"/>
    </source>
</evidence>
<dbReference type="GO" id="GO:0005524">
    <property type="term" value="F:ATP binding"/>
    <property type="evidence" value="ECO:0007669"/>
    <property type="project" value="UniProtKB-UniRule"/>
</dbReference>
<gene>
    <name evidence="7" type="ORF">HOLleu_11963</name>
</gene>
<evidence type="ECO:0000256" key="4">
    <source>
        <dbReference type="RuleBase" id="RU362109"/>
    </source>
</evidence>
<comment type="caution">
    <text evidence="7">The sequence shown here is derived from an EMBL/GenBank/DDBJ whole genome shotgun (WGS) entry which is preliminary data.</text>
</comment>
<proteinExistence type="inferred from homology"/>
<dbReference type="PROSITE" id="PS50127">
    <property type="entry name" value="UBC_2"/>
    <property type="match status" value="1"/>
</dbReference>
<comment type="similarity">
    <text evidence="4">Belongs to the ubiquitin-conjugating enzyme family.</text>
</comment>
<dbReference type="GO" id="GO:0016740">
    <property type="term" value="F:transferase activity"/>
    <property type="evidence" value="ECO:0007669"/>
    <property type="project" value="UniProtKB-KW"/>
</dbReference>
<dbReference type="InterPro" id="IPR023313">
    <property type="entry name" value="UBQ-conjugating_AS"/>
</dbReference>
<evidence type="ECO:0000313" key="7">
    <source>
        <dbReference type="EMBL" id="KAJ8041215.1"/>
    </source>
</evidence>
<feature type="domain" description="UBC core" evidence="6">
    <location>
        <begin position="30"/>
        <end position="175"/>
    </location>
</feature>
<keyword evidence="8" id="KW-1185">Reference proteome</keyword>
<keyword evidence="1" id="KW-0808">Transferase</keyword>
<dbReference type="CDD" id="cd23791">
    <property type="entry name" value="UBCc_UBE2C"/>
    <property type="match status" value="1"/>
</dbReference>
<dbReference type="PANTHER" id="PTHR24067">
    <property type="entry name" value="UBIQUITIN-CONJUGATING ENZYME E2"/>
    <property type="match status" value="1"/>
</dbReference>
<dbReference type="Pfam" id="PF00179">
    <property type="entry name" value="UQ_con"/>
    <property type="match status" value="1"/>
</dbReference>